<accession>A0A6A4NWD5</accession>
<protein>
    <submittedName>
        <fullName evidence="3">Putative rapid ALkalinization Factor</fullName>
    </submittedName>
</protein>
<sequence>MGISKEMRFLVLLLGVLLTSSLFTVDVEALNIGNLALLPDHGCGVKGGISCPLPRNGNPPSRGCSPINRCRGSTD</sequence>
<dbReference type="EMBL" id="WOCE01000019">
    <property type="protein sequence ID" value="KAE9592114.1"/>
    <property type="molecule type" value="Genomic_DNA"/>
</dbReference>
<name>A0A6A4NWD5_LUPAL</name>
<evidence type="ECO:0000313" key="4">
    <source>
        <dbReference type="Proteomes" id="UP000447434"/>
    </source>
</evidence>
<feature type="signal peptide" evidence="2">
    <location>
        <begin position="1"/>
        <end position="29"/>
    </location>
</feature>
<proteinExistence type="predicted"/>
<keyword evidence="2" id="KW-0732">Signal</keyword>
<dbReference type="PANTHER" id="PTHR34270:SF3">
    <property type="entry name" value="PROTEIN RALF-LIKE 16-RELATED"/>
    <property type="match status" value="1"/>
</dbReference>
<organism evidence="3 4">
    <name type="scientific">Lupinus albus</name>
    <name type="common">White lupine</name>
    <name type="synonym">Lupinus termis</name>
    <dbReference type="NCBI Taxonomy" id="3870"/>
    <lineage>
        <taxon>Eukaryota</taxon>
        <taxon>Viridiplantae</taxon>
        <taxon>Streptophyta</taxon>
        <taxon>Embryophyta</taxon>
        <taxon>Tracheophyta</taxon>
        <taxon>Spermatophyta</taxon>
        <taxon>Magnoliopsida</taxon>
        <taxon>eudicotyledons</taxon>
        <taxon>Gunneridae</taxon>
        <taxon>Pentapetalae</taxon>
        <taxon>rosids</taxon>
        <taxon>fabids</taxon>
        <taxon>Fabales</taxon>
        <taxon>Fabaceae</taxon>
        <taxon>Papilionoideae</taxon>
        <taxon>50 kb inversion clade</taxon>
        <taxon>genistoids sensu lato</taxon>
        <taxon>core genistoids</taxon>
        <taxon>Genisteae</taxon>
        <taxon>Lupinus</taxon>
    </lineage>
</organism>
<comment type="caution">
    <text evidence="3">The sequence shown here is derived from an EMBL/GenBank/DDBJ whole genome shotgun (WGS) entry which is preliminary data.</text>
</comment>
<evidence type="ECO:0000313" key="3">
    <source>
        <dbReference type="EMBL" id="KAE9592114.1"/>
    </source>
</evidence>
<feature type="chain" id="PRO_5025645450" evidence="2">
    <location>
        <begin position="30"/>
        <end position="75"/>
    </location>
</feature>
<gene>
    <name evidence="3" type="ORF">Lalb_Chr19g0125801</name>
</gene>
<evidence type="ECO:0000256" key="2">
    <source>
        <dbReference type="SAM" id="SignalP"/>
    </source>
</evidence>
<reference evidence="4" key="1">
    <citation type="journal article" date="2020" name="Nat. Commun.">
        <title>Genome sequence of the cluster root forming white lupin.</title>
        <authorList>
            <person name="Hufnagel B."/>
            <person name="Marques A."/>
            <person name="Soriano A."/>
            <person name="Marques L."/>
            <person name="Divol F."/>
            <person name="Doumas P."/>
            <person name="Sallet E."/>
            <person name="Mancinotti D."/>
            <person name="Carrere S."/>
            <person name="Marande W."/>
            <person name="Arribat S."/>
            <person name="Keller J."/>
            <person name="Huneau C."/>
            <person name="Blein T."/>
            <person name="Aime D."/>
            <person name="Laguerre M."/>
            <person name="Taylor J."/>
            <person name="Schubert V."/>
            <person name="Nelson M."/>
            <person name="Geu-Flores F."/>
            <person name="Crespi M."/>
            <person name="Gallardo-Guerrero K."/>
            <person name="Delaux P.-M."/>
            <person name="Salse J."/>
            <person name="Berges H."/>
            <person name="Guyot R."/>
            <person name="Gouzy J."/>
            <person name="Peret B."/>
        </authorList>
    </citation>
    <scope>NUCLEOTIDE SEQUENCE [LARGE SCALE GENOMIC DNA]</scope>
    <source>
        <strain evidence="4">cv. Amiga</strain>
    </source>
</reference>
<dbReference type="PANTHER" id="PTHR34270">
    <property type="entry name" value="PROTEIN RALF-LIKE 15-RELATED"/>
    <property type="match status" value="1"/>
</dbReference>
<feature type="region of interest" description="Disordered" evidence="1">
    <location>
        <begin position="54"/>
        <end position="75"/>
    </location>
</feature>
<evidence type="ECO:0000256" key="1">
    <source>
        <dbReference type="SAM" id="MobiDB-lite"/>
    </source>
</evidence>
<dbReference type="AlphaFoldDB" id="A0A6A4NWD5"/>
<dbReference type="Proteomes" id="UP000447434">
    <property type="component" value="Chromosome 19"/>
</dbReference>
<keyword evidence="4" id="KW-1185">Reference proteome</keyword>